<comment type="caution">
    <text evidence="1">The sequence shown here is derived from an EMBL/GenBank/DDBJ whole genome shotgun (WGS) entry which is preliminary data.</text>
</comment>
<name>A0ABV7F521_9BURK</name>
<dbReference type="EMBL" id="JBHRTP010000067">
    <property type="protein sequence ID" value="MFC3110089.1"/>
    <property type="molecule type" value="Genomic_DNA"/>
</dbReference>
<evidence type="ECO:0000313" key="2">
    <source>
        <dbReference type="Proteomes" id="UP001595530"/>
    </source>
</evidence>
<dbReference type="Proteomes" id="UP001595530">
    <property type="component" value="Unassembled WGS sequence"/>
</dbReference>
<reference evidence="2" key="1">
    <citation type="journal article" date="2019" name="Int. J. Syst. Evol. Microbiol.">
        <title>The Global Catalogue of Microorganisms (GCM) 10K type strain sequencing project: providing services to taxonomists for standard genome sequencing and annotation.</title>
        <authorList>
            <consortium name="The Broad Institute Genomics Platform"/>
            <consortium name="The Broad Institute Genome Sequencing Center for Infectious Disease"/>
            <person name="Wu L."/>
            <person name="Ma J."/>
        </authorList>
    </citation>
    <scope>NUCLEOTIDE SEQUENCE [LARGE SCALE GENOMIC DNA]</scope>
    <source>
        <strain evidence="2">KCTC 42986</strain>
    </source>
</reference>
<proteinExistence type="predicted"/>
<organism evidence="1 2">
    <name type="scientific">Undibacterium arcticum</name>
    <dbReference type="NCBI Taxonomy" id="1762892"/>
    <lineage>
        <taxon>Bacteria</taxon>
        <taxon>Pseudomonadati</taxon>
        <taxon>Pseudomonadota</taxon>
        <taxon>Betaproteobacteria</taxon>
        <taxon>Burkholderiales</taxon>
        <taxon>Oxalobacteraceae</taxon>
        <taxon>Undibacterium</taxon>
    </lineage>
</organism>
<keyword evidence="2" id="KW-1185">Reference proteome</keyword>
<protein>
    <submittedName>
        <fullName evidence="1">Uncharacterized protein</fullName>
    </submittedName>
</protein>
<gene>
    <name evidence="1" type="ORF">ACFOFO_19345</name>
</gene>
<accession>A0ABV7F521</accession>
<sequence>MDELRTLFTIGADASHRVQQFRDERLREITSGQGLRPLMGDGRMILHIVPLAAVTSSWQVDLAKVFELQQKFRPIGDTGMSPRYNLDGFVNERGGEHNFGYTQIFRSGALEAAKASIVATHQGKKYIPSGSLEKQIFDRLPDYVNGLRDLGVPPPLVILFTLEGVKDAAYKVGKKIFNEPEPVIERDVVFLPECIINEYGEIADYHRAVKPAFDALWNTAGHVSAQTFSADGMWVGNAQSR</sequence>
<evidence type="ECO:0000313" key="1">
    <source>
        <dbReference type="EMBL" id="MFC3110089.1"/>
    </source>
</evidence>
<dbReference type="RefSeq" id="WP_390321402.1">
    <property type="nucleotide sequence ID" value="NZ_JBHRTP010000067.1"/>
</dbReference>